<evidence type="ECO:0000256" key="1">
    <source>
        <dbReference type="SAM" id="Coils"/>
    </source>
</evidence>
<feature type="coiled-coil region" evidence="1">
    <location>
        <begin position="60"/>
        <end position="87"/>
    </location>
</feature>
<keyword evidence="1" id="KW-0175">Coiled coil</keyword>
<proteinExistence type="predicted"/>
<accession>A0AAV7S1M2</accession>
<dbReference type="AlphaFoldDB" id="A0AAV7S1M2"/>
<sequence>MGAPEHQEKTLLPKTCLRNQQGKRPERIEKEGQLIPEATLDMDAHVTSPFLENLFTTSLKQELTADIKDIRRNMGELEQRIDSLERGSDNRDEELEEHK</sequence>
<protein>
    <submittedName>
        <fullName evidence="2">Uncharacterized protein</fullName>
    </submittedName>
</protein>
<evidence type="ECO:0000313" key="3">
    <source>
        <dbReference type="Proteomes" id="UP001066276"/>
    </source>
</evidence>
<comment type="caution">
    <text evidence="2">The sequence shown here is derived from an EMBL/GenBank/DDBJ whole genome shotgun (WGS) entry which is preliminary data.</text>
</comment>
<dbReference type="Proteomes" id="UP001066276">
    <property type="component" value="Chromosome 5"/>
</dbReference>
<dbReference type="EMBL" id="JANPWB010000009">
    <property type="protein sequence ID" value="KAJ1157630.1"/>
    <property type="molecule type" value="Genomic_DNA"/>
</dbReference>
<organism evidence="2 3">
    <name type="scientific">Pleurodeles waltl</name>
    <name type="common">Iberian ribbed newt</name>
    <dbReference type="NCBI Taxonomy" id="8319"/>
    <lineage>
        <taxon>Eukaryota</taxon>
        <taxon>Metazoa</taxon>
        <taxon>Chordata</taxon>
        <taxon>Craniata</taxon>
        <taxon>Vertebrata</taxon>
        <taxon>Euteleostomi</taxon>
        <taxon>Amphibia</taxon>
        <taxon>Batrachia</taxon>
        <taxon>Caudata</taxon>
        <taxon>Salamandroidea</taxon>
        <taxon>Salamandridae</taxon>
        <taxon>Pleurodelinae</taxon>
        <taxon>Pleurodeles</taxon>
    </lineage>
</organism>
<evidence type="ECO:0000313" key="2">
    <source>
        <dbReference type="EMBL" id="KAJ1157630.1"/>
    </source>
</evidence>
<gene>
    <name evidence="2" type="ORF">NDU88_010335</name>
</gene>
<keyword evidence="3" id="KW-1185">Reference proteome</keyword>
<reference evidence="2" key="1">
    <citation type="journal article" date="2022" name="bioRxiv">
        <title>Sequencing and chromosome-scale assembly of the giantPleurodeles waltlgenome.</title>
        <authorList>
            <person name="Brown T."/>
            <person name="Elewa A."/>
            <person name="Iarovenko S."/>
            <person name="Subramanian E."/>
            <person name="Araus A.J."/>
            <person name="Petzold A."/>
            <person name="Susuki M."/>
            <person name="Suzuki K.-i.T."/>
            <person name="Hayashi T."/>
            <person name="Toyoda A."/>
            <person name="Oliveira C."/>
            <person name="Osipova E."/>
            <person name="Leigh N.D."/>
            <person name="Simon A."/>
            <person name="Yun M.H."/>
        </authorList>
    </citation>
    <scope>NUCLEOTIDE SEQUENCE</scope>
    <source>
        <strain evidence="2">20211129_DDA</strain>
        <tissue evidence="2">Liver</tissue>
    </source>
</reference>
<name>A0AAV7S1M2_PLEWA</name>